<dbReference type="Proteomes" id="UP000279541">
    <property type="component" value="Chromosome"/>
</dbReference>
<accession>A0ABN5SKE4</accession>
<feature type="domain" description="ABM" evidence="1">
    <location>
        <begin position="2"/>
        <end position="41"/>
    </location>
</feature>
<organism evidence="2 3">
    <name type="scientific">Chryseobacterium joostei</name>
    <dbReference type="NCBI Taxonomy" id="112234"/>
    <lineage>
        <taxon>Bacteria</taxon>
        <taxon>Pseudomonadati</taxon>
        <taxon>Bacteroidota</taxon>
        <taxon>Flavobacteriia</taxon>
        <taxon>Flavobacteriales</taxon>
        <taxon>Weeksellaceae</taxon>
        <taxon>Chryseobacterium group</taxon>
        <taxon>Chryseobacterium</taxon>
    </lineage>
</organism>
<evidence type="ECO:0000313" key="3">
    <source>
        <dbReference type="Proteomes" id="UP000279541"/>
    </source>
</evidence>
<sequence length="56" mass="6758">MEYDVHQSIDDENTFILNEKWESVDGLDLHNEQSYSKEFFASFDKLQEQPIIYRSK</sequence>
<evidence type="ECO:0000259" key="1">
    <source>
        <dbReference type="Pfam" id="PF03992"/>
    </source>
</evidence>
<dbReference type="RefSeq" id="WP_084180292.1">
    <property type="nucleotide sequence ID" value="NZ_CP033926.1"/>
</dbReference>
<gene>
    <name evidence="2" type="ORF">EG359_06705</name>
</gene>
<reference evidence="2 3" key="1">
    <citation type="submission" date="2018-11" db="EMBL/GenBank/DDBJ databases">
        <title>Proposal to divide the Flavobacteriaceae and reorganize its genera based on Amino Acid Identity values calculated from whole genome sequences.</title>
        <authorList>
            <person name="Nicholson A.C."/>
            <person name="Gulvik C.A."/>
            <person name="Whitney A.M."/>
            <person name="Humrighouse B.W."/>
            <person name="Bell M."/>
            <person name="Holmes B."/>
            <person name="Steigerwalt A.G."/>
            <person name="Villarma A."/>
            <person name="Sheth M."/>
            <person name="Batra D."/>
            <person name="Pryor J."/>
            <person name="Bernardet J.-F."/>
            <person name="Hugo C."/>
            <person name="Kampfer P."/>
            <person name="Newman J."/>
            <person name="McQuiston J.R."/>
        </authorList>
    </citation>
    <scope>NUCLEOTIDE SEQUENCE [LARGE SCALE GENOMIC DNA]</scope>
    <source>
        <strain evidence="2 3">DSM 16927</strain>
    </source>
</reference>
<dbReference type="Pfam" id="PF03992">
    <property type="entry name" value="ABM"/>
    <property type="match status" value="1"/>
</dbReference>
<dbReference type="SUPFAM" id="SSF54909">
    <property type="entry name" value="Dimeric alpha+beta barrel"/>
    <property type="match status" value="1"/>
</dbReference>
<dbReference type="EMBL" id="CP033926">
    <property type="protein sequence ID" value="AZB02244.1"/>
    <property type="molecule type" value="Genomic_DNA"/>
</dbReference>
<evidence type="ECO:0000313" key="2">
    <source>
        <dbReference type="EMBL" id="AZB02244.1"/>
    </source>
</evidence>
<name>A0ABN5SKE4_9FLAO</name>
<keyword evidence="3" id="KW-1185">Reference proteome</keyword>
<dbReference type="Gene3D" id="3.30.70.100">
    <property type="match status" value="1"/>
</dbReference>
<protein>
    <recommendedName>
        <fullName evidence="1">ABM domain-containing protein</fullName>
    </recommendedName>
</protein>
<dbReference type="InterPro" id="IPR011008">
    <property type="entry name" value="Dimeric_a/b-barrel"/>
</dbReference>
<proteinExistence type="predicted"/>
<dbReference type="InterPro" id="IPR007138">
    <property type="entry name" value="ABM_dom"/>
</dbReference>